<dbReference type="PANTHER" id="PTHR12903">
    <property type="entry name" value="MITOCHONDRIAL RIBOSOMAL PROTEIN L24"/>
    <property type="match status" value="1"/>
</dbReference>
<accession>A0A2M8LEZ3</accession>
<dbReference type="InterPro" id="IPR005824">
    <property type="entry name" value="KOW"/>
</dbReference>
<evidence type="ECO:0000259" key="7">
    <source>
        <dbReference type="SMART" id="SM00739"/>
    </source>
</evidence>
<dbReference type="NCBIfam" id="TIGR01079">
    <property type="entry name" value="rplX_bact"/>
    <property type="match status" value="1"/>
</dbReference>
<dbReference type="InterPro" id="IPR057264">
    <property type="entry name" value="Ribosomal_uL24_C"/>
</dbReference>
<evidence type="ECO:0000313" key="9">
    <source>
        <dbReference type="Proteomes" id="UP000231152"/>
    </source>
</evidence>
<dbReference type="Gene3D" id="2.30.30.30">
    <property type="match status" value="1"/>
</dbReference>
<dbReference type="InterPro" id="IPR005825">
    <property type="entry name" value="Ribosomal_uL24_CS"/>
</dbReference>
<keyword evidence="5" id="KW-0699">rRNA-binding</keyword>
<dbReference type="InterPro" id="IPR041988">
    <property type="entry name" value="Ribosomal_uL24_KOW"/>
</dbReference>
<evidence type="ECO:0000313" key="8">
    <source>
        <dbReference type="EMBL" id="PJE76018.1"/>
    </source>
</evidence>
<dbReference type="SMART" id="SM00739">
    <property type="entry name" value="KOW"/>
    <property type="match status" value="1"/>
</dbReference>
<dbReference type="GO" id="GO:0005840">
    <property type="term" value="C:ribosome"/>
    <property type="evidence" value="ECO:0007669"/>
    <property type="project" value="UniProtKB-KW"/>
</dbReference>
<dbReference type="Pfam" id="PF17136">
    <property type="entry name" value="ribosomal_L24"/>
    <property type="match status" value="1"/>
</dbReference>
<keyword evidence="2 5" id="KW-0689">Ribosomal protein</keyword>
<evidence type="ECO:0000256" key="2">
    <source>
        <dbReference type="ARBA" id="ARBA00022980"/>
    </source>
</evidence>
<reference evidence="8 9" key="1">
    <citation type="submission" date="2017-09" db="EMBL/GenBank/DDBJ databases">
        <title>Depth-based differentiation of microbial function through sediment-hosted aquifers and enrichment of novel symbionts in the deep terrestrial subsurface.</title>
        <authorList>
            <person name="Probst A.J."/>
            <person name="Ladd B."/>
            <person name="Jarett J.K."/>
            <person name="Geller-Mcgrath D.E."/>
            <person name="Sieber C.M."/>
            <person name="Emerson J.B."/>
            <person name="Anantharaman K."/>
            <person name="Thomas B.C."/>
            <person name="Malmstrom R."/>
            <person name="Stieglmeier M."/>
            <person name="Klingl A."/>
            <person name="Woyke T."/>
            <person name="Ryan C.M."/>
            <person name="Banfield J.F."/>
        </authorList>
    </citation>
    <scope>NUCLEOTIDE SEQUENCE [LARGE SCALE GENOMIC DNA]</scope>
    <source>
        <strain evidence="8">CG10_big_fil_rev_8_21_14_0_10_48_11</strain>
    </source>
</reference>
<proteinExistence type="inferred from homology"/>
<comment type="caution">
    <text evidence="8">The sequence shown here is derived from an EMBL/GenBank/DDBJ whole genome shotgun (WGS) entry which is preliminary data.</text>
</comment>
<dbReference type="AlphaFoldDB" id="A0A2M8LEZ3"/>
<evidence type="ECO:0000256" key="6">
    <source>
        <dbReference type="RuleBase" id="RU003477"/>
    </source>
</evidence>
<dbReference type="InterPro" id="IPR003256">
    <property type="entry name" value="Ribosomal_uL24"/>
</dbReference>
<comment type="similarity">
    <text evidence="1 5 6">Belongs to the universal ribosomal protein uL24 family.</text>
</comment>
<dbReference type="InterPro" id="IPR014722">
    <property type="entry name" value="Rib_uL2_dom2"/>
</dbReference>
<keyword evidence="3 5" id="KW-0687">Ribonucleoprotein</keyword>
<name>A0A2M8LEZ3_9BACT</name>
<dbReference type="CDD" id="cd06089">
    <property type="entry name" value="KOW_RPL26"/>
    <property type="match status" value="1"/>
</dbReference>
<dbReference type="SUPFAM" id="SSF50104">
    <property type="entry name" value="Translation proteins SH3-like domain"/>
    <property type="match status" value="1"/>
</dbReference>
<keyword evidence="5" id="KW-0694">RNA-binding</keyword>
<feature type="domain" description="KOW" evidence="7">
    <location>
        <begin position="4"/>
        <end position="31"/>
    </location>
</feature>
<sequence>MAIKIRKGDTVQVLGGKDRGRQGKVLSVHPKDLRLVVEGLNIRKKFNKARREGERGQIVEFPASLPISRVALVCPSCKKPIRVAYRHLADGKKERRCRKCDAGITVS</sequence>
<dbReference type="InterPro" id="IPR008991">
    <property type="entry name" value="Translation_prot_SH3-like_sf"/>
</dbReference>
<dbReference type="Proteomes" id="UP000231152">
    <property type="component" value="Unassembled WGS sequence"/>
</dbReference>
<dbReference type="PROSITE" id="PS01108">
    <property type="entry name" value="RIBOSOMAL_L24"/>
    <property type="match status" value="1"/>
</dbReference>
<comment type="function">
    <text evidence="5">One of the proteins that surrounds the polypeptide exit tunnel on the outside of the subunit.</text>
</comment>
<dbReference type="Pfam" id="PF00467">
    <property type="entry name" value="KOW"/>
    <property type="match status" value="1"/>
</dbReference>
<dbReference type="GO" id="GO:0006412">
    <property type="term" value="P:translation"/>
    <property type="evidence" value="ECO:0007669"/>
    <property type="project" value="UniProtKB-UniRule"/>
</dbReference>
<evidence type="ECO:0000256" key="3">
    <source>
        <dbReference type="ARBA" id="ARBA00023274"/>
    </source>
</evidence>
<organism evidence="8 9">
    <name type="scientific">Candidatus Uhrbacteria bacterium CG10_big_fil_rev_8_21_14_0_10_48_11</name>
    <dbReference type="NCBI Taxonomy" id="1975037"/>
    <lineage>
        <taxon>Bacteria</taxon>
        <taxon>Candidatus Uhriibacteriota</taxon>
    </lineage>
</organism>
<dbReference type="EMBL" id="PFET01000006">
    <property type="protein sequence ID" value="PJE76018.1"/>
    <property type="molecule type" value="Genomic_DNA"/>
</dbReference>
<evidence type="ECO:0000256" key="1">
    <source>
        <dbReference type="ARBA" id="ARBA00010618"/>
    </source>
</evidence>
<comment type="subunit">
    <text evidence="5">Part of the 50S ribosomal subunit.</text>
</comment>
<evidence type="ECO:0000256" key="4">
    <source>
        <dbReference type="ARBA" id="ARBA00035206"/>
    </source>
</evidence>
<dbReference type="GO" id="GO:0019843">
    <property type="term" value="F:rRNA binding"/>
    <property type="evidence" value="ECO:0007669"/>
    <property type="project" value="UniProtKB-UniRule"/>
</dbReference>
<dbReference type="HAMAP" id="MF_01326_B">
    <property type="entry name" value="Ribosomal_uL24_B"/>
    <property type="match status" value="1"/>
</dbReference>
<dbReference type="GO" id="GO:1990904">
    <property type="term" value="C:ribonucleoprotein complex"/>
    <property type="evidence" value="ECO:0007669"/>
    <property type="project" value="UniProtKB-KW"/>
</dbReference>
<protein>
    <recommendedName>
        <fullName evidence="4 5">Large ribosomal subunit protein uL24</fullName>
    </recommendedName>
</protein>
<evidence type="ECO:0000256" key="5">
    <source>
        <dbReference type="HAMAP-Rule" id="MF_01326"/>
    </source>
</evidence>
<gene>
    <name evidence="5" type="primary">rplX</name>
    <name evidence="8" type="ORF">COV04_01590</name>
</gene>
<comment type="function">
    <text evidence="5">One of two assembly initiator proteins, it binds directly to the 5'-end of the 23S rRNA, where it nucleates assembly of the 50S subunit.</text>
</comment>
<dbReference type="GO" id="GO:0003735">
    <property type="term" value="F:structural constituent of ribosome"/>
    <property type="evidence" value="ECO:0007669"/>
    <property type="project" value="InterPro"/>
</dbReference>